<dbReference type="PANTHER" id="PTHR11161">
    <property type="entry name" value="O-ACYLTRANSFERASE"/>
    <property type="match status" value="1"/>
</dbReference>
<accession>A0AAV5SQM1</accession>
<keyword evidence="1" id="KW-1133">Transmembrane helix</keyword>
<reference evidence="3" key="1">
    <citation type="submission" date="2023-10" db="EMBL/GenBank/DDBJ databases">
        <title>Genome assembly of Pristionchus species.</title>
        <authorList>
            <person name="Yoshida K."/>
            <person name="Sommer R.J."/>
        </authorList>
    </citation>
    <scope>NUCLEOTIDE SEQUENCE</scope>
    <source>
        <strain evidence="3">RS0144</strain>
    </source>
</reference>
<evidence type="ECO:0000259" key="2">
    <source>
        <dbReference type="Pfam" id="PF01757"/>
    </source>
</evidence>
<gene>
    <name evidence="3" type="ORF">PENTCL1PPCAC_6972</name>
</gene>
<feature type="transmembrane region" description="Helical" evidence="1">
    <location>
        <begin position="247"/>
        <end position="266"/>
    </location>
</feature>
<feature type="non-terminal residue" evidence="3">
    <location>
        <position position="360"/>
    </location>
</feature>
<organism evidence="3 4">
    <name type="scientific">Pristionchus entomophagus</name>
    <dbReference type="NCBI Taxonomy" id="358040"/>
    <lineage>
        <taxon>Eukaryota</taxon>
        <taxon>Metazoa</taxon>
        <taxon>Ecdysozoa</taxon>
        <taxon>Nematoda</taxon>
        <taxon>Chromadorea</taxon>
        <taxon>Rhabditida</taxon>
        <taxon>Rhabditina</taxon>
        <taxon>Diplogasteromorpha</taxon>
        <taxon>Diplogasteroidea</taxon>
        <taxon>Neodiplogasteridae</taxon>
        <taxon>Pristionchus</taxon>
    </lineage>
</organism>
<name>A0AAV5SQM1_9BILA</name>
<dbReference type="Proteomes" id="UP001432027">
    <property type="component" value="Unassembled WGS sequence"/>
</dbReference>
<protein>
    <recommendedName>
        <fullName evidence="2">Acyltransferase 3 domain-containing protein</fullName>
    </recommendedName>
</protein>
<dbReference type="AlphaFoldDB" id="A0AAV5SQM1"/>
<evidence type="ECO:0000313" key="4">
    <source>
        <dbReference type="Proteomes" id="UP001432027"/>
    </source>
</evidence>
<dbReference type="Pfam" id="PF01757">
    <property type="entry name" value="Acyl_transf_3"/>
    <property type="match status" value="1"/>
</dbReference>
<dbReference type="InterPro" id="IPR002656">
    <property type="entry name" value="Acyl_transf_3_dom"/>
</dbReference>
<keyword evidence="4" id="KW-1185">Reference proteome</keyword>
<feature type="transmembrane region" description="Helical" evidence="1">
    <location>
        <begin position="45"/>
        <end position="64"/>
    </location>
</feature>
<dbReference type="GO" id="GO:0016747">
    <property type="term" value="F:acyltransferase activity, transferring groups other than amino-acyl groups"/>
    <property type="evidence" value="ECO:0007669"/>
    <property type="project" value="InterPro"/>
</dbReference>
<dbReference type="EMBL" id="BTSX01000002">
    <property type="protein sequence ID" value="GMS84797.1"/>
    <property type="molecule type" value="Genomic_DNA"/>
</dbReference>
<feature type="transmembrane region" description="Helical" evidence="1">
    <location>
        <begin position="6"/>
        <end position="24"/>
    </location>
</feature>
<feature type="transmembrane region" description="Helical" evidence="1">
    <location>
        <begin position="319"/>
        <end position="345"/>
    </location>
</feature>
<feature type="transmembrane region" description="Helical" evidence="1">
    <location>
        <begin position="107"/>
        <end position="128"/>
    </location>
</feature>
<proteinExistence type="predicted"/>
<feature type="non-terminal residue" evidence="3">
    <location>
        <position position="1"/>
    </location>
</feature>
<feature type="transmembrane region" description="Helical" evidence="1">
    <location>
        <begin position="216"/>
        <end position="235"/>
    </location>
</feature>
<keyword evidence="1" id="KW-0812">Transmembrane</keyword>
<feature type="transmembrane region" description="Helical" evidence="1">
    <location>
        <begin position="135"/>
        <end position="155"/>
    </location>
</feature>
<feature type="domain" description="Acyltransferase 3" evidence="2">
    <location>
        <begin position="2"/>
        <end position="336"/>
    </location>
</feature>
<comment type="caution">
    <text evidence="3">The sequence shown here is derived from an EMBL/GenBank/DDBJ whole genome shotgun (WGS) entry which is preliminary data.</text>
</comment>
<evidence type="ECO:0000313" key="3">
    <source>
        <dbReference type="EMBL" id="GMS84797.1"/>
    </source>
</evidence>
<sequence>SSFFAVDTFFFISGLLLTYIWLKFHRVDGMTSTARGSIMFYIHRLARLTPLYYFVLLYYTFIFLPNRLDVPYIMNDRFKEDLCRVHLWQSLAYLTNLLPADDQCLSFTWYLSVDIQLFALSPFLLILLATKPRKGVMACFTGIAASTAYNFYLVYKHNLPAKIAMLQRQMNGNSLVQTPYFFSCNRKSRIYLLGMLSGFILRNYRRDRINPLIDSTLWLLSFASLVLIYFNFSLYSHTDTIPIHLSAKFSSFARIFWGLALFWIIFSTHNGGGGPIRSLLSWSGWSIPSRLTYSTYLLHVITIKWLFDQNTLAPRFVGFLYESITLGIPSIVLSFSTAAIAHLIVEKPFANLYALIIRTN</sequence>
<dbReference type="PANTHER" id="PTHR11161:SF55">
    <property type="entry name" value="NOSE RESISTANT-TO-FLUOXETINE PROTEIN N-TERMINAL DOMAIN-CONTAINING PROTEIN"/>
    <property type="match status" value="1"/>
</dbReference>
<evidence type="ECO:0000256" key="1">
    <source>
        <dbReference type="SAM" id="Phobius"/>
    </source>
</evidence>
<dbReference type="InterPro" id="IPR052728">
    <property type="entry name" value="O2_lipid_transport_reg"/>
</dbReference>
<keyword evidence="1" id="KW-0472">Membrane</keyword>